<proteinExistence type="predicted"/>
<feature type="non-terminal residue" evidence="2">
    <location>
        <position position="1"/>
    </location>
</feature>
<protein>
    <submittedName>
        <fullName evidence="2">DUF378 domain-containing protein</fullName>
    </submittedName>
</protein>
<evidence type="ECO:0000313" key="2">
    <source>
        <dbReference type="EMBL" id="HJB42065.1"/>
    </source>
</evidence>
<keyword evidence="1" id="KW-0472">Membrane</keyword>
<dbReference type="InterPro" id="IPR007211">
    <property type="entry name" value="DUF378"/>
</dbReference>
<reference evidence="2" key="1">
    <citation type="journal article" date="2021" name="PeerJ">
        <title>Extensive microbial diversity within the chicken gut microbiome revealed by metagenomics and culture.</title>
        <authorList>
            <person name="Gilroy R."/>
            <person name="Ravi A."/>
            <person name="Getino M."/>
            <person name="Pursley I."/>
            <person name="Horton D.L."/>
            <person name="Alikhan N.F."/>
            <person name="Baker D."/>
            <person name="Gharbi K."/>
            <person name="Hall N."/>
            <person name="Watson M."/>
            <person name="Adriaenssens E.M."/>
            <person name="Foster-Nyarko E."/>
            <person name="Jarju S."/>
            <person name="Secka A."/>
            <person name="Antonio M."/>
            <person name="Oren A."/>
            <person name="Chaudhuri R.R."/>
            <person name="La Ragione R."/>
            <person name="Hildebrand F."/>
            <person name="Pallen M.J."/>
        </authorList>
    </citation>
    <scope>NUCLEOTIDE SEQUENCE</scope>
    <source>
        <strain evidence="2">ChiBcec8-13705</strain>
    </source>
</reference>
<dbReference type="PANTHER" id="PTHR37304:SF1">
    <property type="entry name" value="MEMBRANE PROTEIN"/>
    <property type="match status" value="1"/>
</dbReference>
<dbReference type="EMBL" id="DWYG01000097">
    <property type="protein sequence ID" value="HJB42065.1"/>
    <property type="molecule type" value="Genomic_DNA"/>
</dbReference>
<organism evidence="2 3">
    <name type="scientific">Candidatus Gemmiger avicola</name>
    <dbReference type="NCBI Taxonomy" id="2838605"/>
    <lineage>
        <taxon>Bacteria</taxon>
        <taxon>Bacillati</taxon>
        <taxon>Bacillota</taxon>
        <taxon>Clostridia</taxon>
        <taxon>Eubacteriales</taxon>
        <taxon>Gemmiger</taxon>
    </lineage>
</organism>
<reference evidence="2" key="2">
    <citation type="submission" date="2021-04" db="EMBL/GenBank/DDBJ databases">
        <authorList>
            <person name="Gilroy R."/>
        </authorList>
    </citation>
    <scope>NUCLEOTIDE SEQUENCE</scope>
    <source>
        <strain evidence="2">ChiBcec8-13705</strain>
    </source>
</reference>
<dbReference type="AlphaFoldDB" id="A0A9D2S483"/>
<dbReference type="Proteomes" id="UP000886803">
    <property type="component" value="Unassembled WGS sequence"/>
</dbReference>
<evidence type="ECO:0000313" key="3">
    <source>
        <dbReference type="Proteomes" id="UP000886803"/>
    </source>
</evidence>
<comment type="caution">
    <text evidence="2">The sequence shown here is derived from an EMBL/GenBank/DDBJ whole genome shotgun (WGS) entry which is preliminary data.</text>
</comment>
<accession>A0A9D2S483</accession>
<dbReference type="PANTHER" id="PTHR37304">
    <property type="entry name" value="MEMBRANE PROTEIN-RELATED"/>
    <property type="match status" value="1"/>
</dbReference>
<feature type="transmembrane region" description="Helical" evidence="1">
    <location>
        <begin position="5"/>
        <end position="30"/>
    </location>
</feature>
<keyword evidence="1" id="KW-1133">Transmembrane helix</keyword>
<dbReference type="Pfam" id="PF04070">
    <property type="entry name" value="DUF378"/>
    <property type="match status" value="1"/>
</dbReference>
<evidence type="ECO:0000256" key="1">
    <source>
        <dbReference type="SAM" id="Phobius"/>
    </source>
</evidence>
<feature type="transmembrane region" description="Helical" evidence="1">
    <location>
        <begin position="36"/>
        <end position="58"/>
    </location>
</feature>
<keyword evidence="1" id="KW-0812">Transmembrane</keyword>
<name>A0A9D2S483_9FIRM</name>
<gene>
    <name evidence="2" type="ORF">H9945_06145</name>
</gene>
<sequence>TKVLLLLLIIGGLNWGIYGIWGLDAIGWLLGGSLGWLARAVFIVVGLAALALIPTLFATEPRRDADPRTP</sequence>